<comment type="caution">
    <text evidence="1">The sequence shown here is derived from an EMBL/GenBank/DDBJ whole genome shotgun (WGS) entry which is preliminary data.</text>
</comment>
<evidence type="ECO:0000313" key="2">
    <source>
        <dbReference type="Proteomes" id="UP000789396"/>
    </source>
</evidence>
<evidence type="ECO:0000313" key="1">
    <source>
        <dbReference type="EMBL" id="CAG8558104.1"/>
    </source>
</evidence>
<sequence>MLLRLSKMDINVIKYKAISEEPDESDDSYFNIEVLDNQDINIQ</sequence>
<accession>A0A9N9B7C1</accession>
<dbReference type="Proteomes" id="UP000789396">
    <property type="component" value="Unassembled WGS sequence"/>
</dbReference>
<protein>
    <submittedName>
        <fullName evidence="1">8040_t:CDS:1</fullName>
    </submittedName>
</protein>
<name>A0A9N9B7C1_9GLOM</name>
<dbReference type="AlphaFoldDB" id="A0A9N9B7C1"/>
<dbReference type="EMBL" id="CAJVPZ010005194">
    <property type="protein sequence ID" value="CAG8558104.1"/>
    <property type="molecule type" value="Genomic_DNA"/>
</dbReference>
<reference evidence="1" key="1">
    <citation type="submission" date="2021-06" db="EMBL/GenBank/DDBJ databases">
        <authorList>
            <person name="Kallberg Y."/>
            <person name="Tangrot J."/>
            <person name="Rosling A."/>
        </authorList>
    </citation>
    <scope>NUCLEOTIDE SEQUENCE</scope>
    <source>
        <strain evidence="1">IN212</strain>
    </source>
</reference>
<keyword evidence="2" id="KW-1185">Reference proteome</keyword>
<organism evidence="1 2">
    <name type="scientific">Racocetra fulgida</name>
    <dbReference type="NCBI Taxonomy" id="60492"/>
    <lineage>
        <taxon>Eukaryota</taxon>
        <taxon>Fungi</taxon>
        <taxon>Fungi incertae sedis</taxon>
        <taxon>Mucoromycota</taxon>
        <taxon>Glomeromycotina</taxon>
        <taxon>Glomeromycetes</taxon>
        <taxon>Diversisporales</taxon>
        <taxon>Gigasporaceae</taxon>
        <taxon>Racocetra</taxon>
    </lineage>
</organism>
<gene>
    <name evidence="1" type="ORF">RFULGI_LOCUS4944</name>
</gene>
<feature type="non-terminal residue" evidence="1">
    <location>
        <position position="43"/>
    </location>
</feature>
<proteinExistence type="predicted"/>